<evidence type="ECO:0000256" key="2">
    <source>
        <dbReference type="ARBA" id="ARBA00022692"/>
    </source>
</evidence>
<evidence type="ECO:0000256" key="6">
    <source>
        <dbReference type="SAM" id="Phobius"/>
    </source>
</evidence>
<feature type="transmembrane region" description="Helical" evidence="6">
    <location>
        <begin position="329"/>
        <end position="350"/>
    </location>
</feature>
<feature type="transmembrane region" description="Helical" evidence="6">
    <location>
        <begin position="116"/>
        <end position="140"/>
    </location>
</feature>
<feature type="transmembrane region" description="Helical" evidence="6">
    <location>
        <begin position="182"/>
        <end position="201"/>
    </location>
</feature>
<feature type="transmembrane region" description="Helical" evidence="6">
    <location>
        <begin position="287"/>
        <end position="309"/>
    </location>
</feature>
<dbReference type="RefSeq" id="WP_343872947.1">
    <property type="nucleotide sequence ID" value="NZ_BAAAIX010000013.1"/>
</dbReference>
<keyword evidence="3 6" id="KW-1133">Transmembrane helix</keyword>
<evidence type="ECO:0000256" key="1">
    <source>
        <dbReference type="ARBA" id="ARBA00004141"/>
    </source>
</evidence>
<dbReference type="InterPro" id="IPR001046">
    <property type="entry name" value="NRAMP_fam"/>
</dbReference>
<evidence type="ECO:0000313" key="8">
    <source>
        <dbReference type="Proteomes" id="UP001597326"/>
    </source>
</evidence>
<sequence length="466" mass="49800">MTHDAVVDQAEKQGDPYDLDPAKIQQPPHGWGPSMRFLGPGMITSAAVVGSGELITATTLGAKVGFLLLWLVFVSTFVKVAVQIELARWSISTGKPGTFGYDDVPPRIGRRGWISYLAVLMFVQFLTSQAGVLSAAGLAMSMLVPIGGDPTSMLSIGFWVALMVVIAIAIHFSNRYGIVENVSTVLVVLVTAVVVALVLGIQFTPFSWSAADLAGGMQFKIAAGTMGIALSMFGLTGIGAGEISSYSFWCVEKGYAAWTGPNDGSQAWAERARGWISVMKKDAWLSWVVYTLSTAAFYILGAAVLHPQGLAPKGNDVLKVLSRIFSDTMGGWAGVGFLVFAAIALFKTILANVPSLSRQTAAALSIFGAFDWKDMAARDRMMRFLMIFLPIIWGLLGVVVSSPLQMVILGGILNALYLMAVSVATLYLSRTQTDPRIKDGKAFMVYLVISAIAVFAVGLISLVDML</sequence>
<keyword evidence="2 6" id="KW-0812">Transmembrane</keyword>
<name>A0ABW4RX33_9ACTN</name>
<evidence type="ECO:0000256" key="5">
    <source>
        <dbReference type="SAM" id="MobiDB-lite"/>
    </source>
</evidence>
<protein>
    <submittedName>
        <fullName evidence="7">Nramp family divalent metal transporter</fullName>
    </submittedName>
</protein>
<gene>
    <name evidence="7" type="ORF">ACFSCS_07310</name>
</gene>
<feature type="transmembrane region" description="Helical" evidence="6">
    <location>
        <begin position="382"/>
        <end position="400"/>
    </location>
</feature>
<dbReference type="Pfam" id="PF01566">
    <property type="entry name" value="Nramp"/>
    <property type="match status" value="1"/>
</dbReference>
<evidence type="ECO:0000313" key="7">
    <source>
        <dbReference type="EMBL" id="MFD1889998.1"/>
    </source>
</evidence>
<comment type="caution">
    <text evidence="7">The sequence shown here is derived from an EMBL/GenBank/DDBJ whole genome shotgun (WGS) entry which is preliminary data.</text>
</comment>
<evidence type="ECO:0000256" key="4">
    <source>
        <dbReference type="ARBA" id="ARBA00023136"/>
    </source>
</evidence>
<dbReference type="NCBIfam" id="NF037982">
    <property type="entry name" value="Nramp_1"/>
    <property type="match status" value="1"/>
</dbReference>
<dbReference type="Proteomes" id="UP001597326">
    <property type="component" value="Unassembled WGS sequence"/>
</dbReference>
<reference evidence="8" key="1">
    <citation type="journal article" date="2019" name="Int. J. Syst. Evol. Microbiol.">
        <title>The Global Catalogue of Microorganisms (GCM) 10K type strain sequencing project: providing services to taxonomists for standard genome sequencing and annotation.</title>
        <authorList>
            <consortium name="The Broad Institute Genomics Platform"/>
            <consortium name="The Broad Institute Genome Sequencing Center for Infectious Disease"/>
            <person name="Wu L."/>
            <person name="Ma J."/>
        </authorList>
    </citation>
    <scope>NUCLEOTIDE SEQUENCE [LARGE SCALE GENOMIC DNA]</scope>
    <source>
        <strain evidence="8">CAIM 431</strain>
    </source>
</reference>
<dbReference type="PANTHER" id="PTHR11706:SF3">
    <property type="entry name" value="METAL ION TRANSPORT PROTEIN"/>
    <property type="match status" value="1"/>
</dbReference>
<feature type="region of interest" description="Disordered" evidence="5">
    <location>
        <begin position="1"/>
        <end position="22"/>
    </location>
</feature>
<feature type="transmembrane region" description="Helical" evidence="6">
    <location>
        <begin position="152"/>
        <end position="170"/>
    </location>
</feature>
<accession>A0ABW4RX33</accession>
<keyword evidence="8" id="KW-1185">Reference proteome</keyword>
<dbReference type="EMBL" id="JBHUFZ010000016">
    <property type="protein sequence ID" value="MFD1889998.1"/>
    <property type="molecule type" value="Genomic_DNA"/>
</dbReference>
<proteinExistence type="predicted"/>
<keyword evidence="4 6" id="KW-0472">Membrane</keyword>
<feature type="transmembrane region" description="Helical" evidence="6">
    <location>
        <begin position="221"/>
        <end position="240"/>
    </location>
</feature>
<organism evidence="7 8">
    <name type="scientific">Luteococcus peritonei</name>
    <dbReference type="NCBI Taxonomy" id="88874"/>
    <lineage>
        <taxon>Bacteria</taxon>
        <taxon>Bacillati</taxon>
        <taxon>Actinomycetota</taxon>
        <taxon>Actinomycetes</taxon>
        <taxon>Propionibacteriales</taxon>
        <taxon>Propionibacteriaceae</taxon>
        <taxon>Luteococcus</taxon>
    </lineage>
</organism>
<feature type="compositionally biased region" description="Basic and acidic residues" evidence="5">
    <location>
        <begin position="1"/>
        <end position="15"/>
    </location>
</feature>
<comment type="subcellular location">
    <subcellularLocation>
        <location evidence="1">Membrane</location>
        <topology evidence="1">Multi-pass membrane protein</topology>
    </subcellularLocation>
</comment>
<feature type="transmembrane region" description="Helical" evidence="6">
    <location>
        <begin position="406"/>
        <end position="428"/>
    </location>
</feature>
<evidence type="ECO:0000256" key="3">
    <source>
        <dbReference type="ARBA" id="ARBA00022989"/>
    </source>
</evidence>
<feature type="transmembrane region" description="Helical" evidence="6">
    <location>
        <begin position="440"/>
        <end position="463"/>
    </location>
</feature>
<dbReference type="PANTHER" id="PTHR11706">
    <property type="entry name" value="SOLUTE CARRIER PROTEIN FAMILY 11 MEMBER"/>
    <property type="match status" value="1"/>
</dbReference>